<dbReference type="InterPro" id="IPR005123">
    <property type="entry name" value="Oxoglu/Fe-dep_dioxygenase_dom"/>
</dbReference>
<evidence type="ECO:0000256" key="2">
    <source>
        <dbReference type="ARBA" id="ARBA00023194"/>
    </source>
</evidence>
<name>A0A2N3Y5Z0_SACSN</name>
<dbReference type="Pfam" id="PF14226">
    <property type="entry name" value="DIOX_N"/>
    <property type="match status" value="1"/>
</dbReference>
<keyword evidence="6" id="KW-1185">Reference proteome</keyword>
<dbReference type="InterPro" id="IPR027443">
    <property type="entry name" value="IPNS-like_sf"/>
</dbReference>
<gene>
    <name evidence="5" type="ORF">A8926_6397</name>
</gene>
<reference evidence="5" key="1">
    <citation type="submission" date="2017-12" db="EMBL/GenBank/DDBJ databases">
        <title>Sequencing the genomes of 1000 Actinobacteria strains.</title>
        <authorList>
            <person name="Klenk H.-P."/>
        </authorList>
    </citation>
    <scope>NUCLEOTIDE SEQUENCE [LARGE SCALE GENOMIC DNA]</scope>
    <source>
        <strain evidence="5">DSM 44228</strain>
    </source>
</reference>
<protein>
    <submittedName>
        <fullName evidence="5">Isopenicillin N synthase-like dioxygenase</fullName>
    </submittedName>
</protein>
<keyword evidence="3" id="KW-0408">Iron</keyword>
<comment type="caution">
    <text evidence="5">The sequence shown here is derived from an EMBL/GenBank/DDBJ whole genome shotgun (WGS) entry which is preliminary data.</text>
</comment>
<feature type="domain" description="Fe2OG dioxygenase" evidence="4">
    <location>
        <begin position="170"/>
        <end position="273"/>
    </location>
</feature>
<dbReference type="GO" id="GO:0046872">
    <property type="term" value="F:metal ion binding"/>
    <property type="evidence" value="ECO:0007669"/>
    <property type="project" value="UniProtKB-KW"/>
</dbReference>
<dbReference type="PANTHER" id="PTHR47990">
    <property type="entry name" value="2-OXOGLUTARATE (2OG) AND FE(II)-DEPENDENT OXYGENASE SUPERFAMILY PROTEIN-RELATED"/>
    <property type="match status" value="1"/>
</dbReference>
<dbReference type="InterPro" id="IPR050231">
    <property type="entry name" value="Iron_ascorbate_oxido_reductase"/>
</dbReference>
<organism evidence="5 6">
    <name type="scientific">Saccharopolyspora spinosa</name>
    <dbReference type="NCBI Taxonomy" id="60894"/>
    <lineage>
        <taxon>Bacteria</taxon>
        <taxon>Bacillati</taxon>
        <taxon>Actinomycetota</taxon>
        <taxon>Actinomycetes</taxon>
        <taxon>Pseudonocardiales</taxon>
        <taxon>Pseudonocardiaceae</taxon>
        <taxon>Saccharopolyspora</taxon>
    </lineage>
</organism>
<proteinExistence type="inferred from homology"/>
<evidence type="ECO:0000313" key="6">
    <source>
        <dbReference type="Proteomes" id="UP000233786"/>
    </source>
</evidence>
<dbReference type="PROSITE" id="PS51471">
    <property type="entry name" value="FE2OG_OXY"/>
    <property type="match status" value="1"/>
</dbReference>
<evidence type="ECO:0000259" key="4">
    <source>
        <dbReference type="PROSITE" id="PS51471"/>
    </source>
</evidence>
<dbReference type="SUPFAM" id="SSF51197">
    <property type="entry name" value="Clavaminate synthase-like"/>
    <property type="match status" value="1"/>
</dbReference>
<sequence length="313" mass="34339">MTGTSTSFVPVIDCSVLRTDPADPALTEQIEEACRDFGGFVASGCELTATGEAFRQARRFFELPEEARRAVAADHNNRGWTEHRSETSHGREPDVKEAFQVGCDLGSEHPLVRAGVPLHGPNRWPELPGFQVGVESLFEQIQGLCRGLSVPLARGLGLDSDGLCKHLAEPYASMRLHRYRMVEPETPRTGDEFGHAPHTDFGLLGIVVQEEGAGLQAERGGEWVDVPGGGDLITVIVGDLLAWWSGGRYRALRHQVPTPRQRDRYSIAAFVNPAFNRSLHPLNNAEAQPQRCGKFILNAAHGSKPLRPVRTAR</sequence>
<comment type="similarity">
    <text evidence="3">Belongs to the iron/ascorbate-dependent oxidoreductase family.</text>
</comment>
<dbReference type="Gene3D" id="2.60.120.330">
    <property type="entry name" value="B-lactam Antibiotic, Isopenicillin N Synthase, Chain"/>
    <property type="match status" value="1"/>
</dbReference>
<keyword evidence="3" id="KW-0479">Metal-binding</keyword>
<dbReference type="EMBL" id="PJNB01000001">
    <property type="protein sequence ID" value="PKW18325.1"/>
    <property type="molecule type" value="Genomic_DNA"/>
</dbReference>
<evidence type="ECO:0000256" key="1">
    <source>
        <dbReference type="ARBA" id="ARBA00004792"/>
    </source>
</evidence>
<dbReference type="OrthoDB" id="21825at2"/>
<evidence type="ECO:0000313" key="5">
    <source>
        <dbReference type="EMBL" id="PKW18325.1"/>
    </source>
</evidence>
<dbReference type="RefSeq" id="WP_010314433.1">
    <property type="nucleotide sequence ID" value="NZ_CP061007.1"/>
</dbReference>
<dbReference type="STRING" id="994479.GCA_000194155_07052"/>
<accession>A0A2N3Y5Z0</accession>
<dbReference type="Proteomes" id="UP000233786">
    <property type="component" value="Unassembled WGS sequence"/>
</dbReference>
<keyword evidence="2" id="KW-0045">Antibiotic biosynthesis</keyword>
<keyword evidence="3" id="KW-0560">Oxidoreductase</keyword>
<comment type="pathway">
    <text evidence="1">Antibiotic biosynthesis.</text>
</comment>
<dbReference type="GO" id="GO:0051213">
    <property type="term" value="F:dioxygenase activity"/>
    <property type="evidence" value="ECO:0007669"/>
    <property type="project" value="UniProtKB-KW"/>
</dbReference>
<dbReference type="AlphaFoldDB" id="A0A2N3Y5Z0"/>
<dbReference type="InterPro" id="IPR044861">
    <property type="entry name" value="IPNS-like_FE2OG_OXY"/>
</dbReference>
<dbReference type="Pfam" id="PF03171">
    <property type="entry name" value="2OG-FeII_Oxy"/>
    <property type="match status" value="1"/>
</dbReference>
<dbReference type="GO" id="GO:0017000">
    <property type="term" value="P:antibiotic biosynthetic process"/>
    <property type="evidence" value="ECO:0007669"/>
    <property type="project" value="UniProtKB-KW"/>
</dbReference>
<dbReference type="InterPro" id="IPR026992">
    <property type="entry name" value="DIOX_N"/>
</dbReference>
<evidence type="ECO:0000256" key="3">
    <source>
        <dbReference type="RuleBase" id="RU003682"/>
    </source>
</evidence>